<dbReference type="EMBL" id="BKCP01009404">
    <property type="protein sequence ID" value="GER50920.1"/>
    <property type="molecule type" value="Genomic_DNA"/>
</dbReference>
<protein>
    <submittedName>
        <fullName evidence="1">N-(5-amino-5-carboxypentanoyl)-L-cysteinyl-D-valine synthase</fullName>
    </submittedName>
</protein>
<dbReference type="Proteomes" id="UP000325081">
    <property type="component" value="Unassembled WGS sequence"/>
</dbReference>
<proteinExistence type="predicted"/>
<name>A0A5A7QZS2_STRAF</name>
<reference evidence="2" key="1">
    <citation type="journal article" date="2019" name="Curr. Biol.">
        <title>Genome Sequence of Striga asiatica Provides Insight into the Evolution of Plant Parasitism.</title>
        <authorList>
            <person name="Yoshida S."/>
            <person name="Kim S."/>
            <person name="Wafula E.K."/>
            <person name="Tanskanen J."/>
            <person name="Kim Y.M."/>
            <person name="Honaas L."/>
            <person name="Yang Z."/>
            <person name="Spallek T."/>
            <person name="Conn C.E."/>
            <person name="Ichihashi Y."/>
            <person name="Cheong K."/>
            <person name="Cui S."/>
            <person name="Der J.P."/>
            <person name="Gundlach H."/>
            <person name="Jiao Y."/>
            <person name="Hori C."/>
            <person name="Ishida J.K."/>
            <person name="Kasahara H."/>
            <person name="Kiba T."/>
            <person name="Kim M.S."/>
            <person name="Koo N."/>
            <person name="Laohavisit A."/>
            <person name="Lee Y.H."/>
            <person name="Lumba S."/>
            <person name="McCourt P."/>
            <person name="Mortimer J.C."/>
            <person name="Mutuku J.M."/>
            <person name="Nomura T."/>
            <person name="Sasaki-Sekimoto Y."/>
            <person name="Seto Y."/>
            <person name="Wang Y."/>
            <person name="Wakatake T."/>
            <person name="Sakakibara H."/>
            <person name="Demura T."/>
            <person name="Yamaguchi S."/>
            <person name="Yoneyama K."/>
            <person name="Manabe R.I."/>
            <person name="Nelson D.C."/>
            <person name="Schulman A.H."/>
            <person name="Timko M.P."/>
            <person name="dePamphilis C.W."/>
            <person name="Choi D."/>
            <person name="Shirasu K."/>
        </authorList>
    </citation>
    <scope>NUCLEOTIDE SEQUENCE [LARGE SCALE GENOMIC DNA]</scope>
    <source>
        <strain evidence="2">cv. UVA1</strain>
    </source>
</reference>
<keyword evidence="2" id="KW-1185">Reference proteome</keyword>
<gene>
    <name evidence="1" type="ORF">STAS_28259</name>
</gene>
<dbReference type="AlphaFoldDB" id="A0A5A7QZS2"/>
<accession>A0A5A7QZS2</accession>
<organism evidence="1 2">
    <name type="scientific">Striga asiatica</name>
    <name type="common">Asiatic witchweed</name>
    <name type="synonym">Buchnera asiatica</name>
    <dbReference type="NCBI Taxonomy" id="4170"/>
    <lineage>
        <taxon>Eukaryota</taxon>
        <taxon>Viridiplantae</taxon>
        <taxon>Streptophyta</taxon>
        <taxon>Embryophyta</taxon>
        <taxon>Tracheophyta</taxon>
        <taxon>Spermatophyta</taxon>
        <taxon>Magnoliopsida</taxon>
        <taxon>eudicotyledons</taxon>
        <taxon>Gunneridae</taxon>
        <taxon>Pentapetalae</taxon>
        <taxon>asterids</taxon>
        <taxon>lamiids</taxon>
        <taxon>Lamiales</taxon>
        <taxon>Orobanchaceae</taxon>
        <taxon>Buchnereae</taxon>
        <taxon>Striga</taxon>
    </lineage>
</organism>
<sequence>MLYMMSSMTPRAFSMSPTTNASPLYIPRRNRAPSTMDPIFAMQANTIMTSMIQKERSLIVNMSVLSPLVVRNVGYRNFPIMRSSFEIMGPPNGGPSGTTNPNITGPNIKCCPINSVANPAARTPAKQKNTCVSPRGFPGGIRFMTRWINGRTTNAIASINKKADDIESTDLRGSTAVELAIWPRSVLAMRSSIRRHDTFGKAVMLWPAAMAGRAAARLASMRT</sequence>
<evidence type="ECO:0000313" key="1">
    <source>
        <dbReference type="EMBL" id="GER50920.1"/>
    </source>
</evidence>
<comment type="caution">
    <text evidence="1">The sequence shown here is derived from an EMBL/GenBank/DDBJ whole genome shotgun (WGS) entry which is preliminary data.</text>
</comment>
<evidence type="ECO:0000313" key="2">
    <source>
        <dbReference type="Proteomes" id="UP000325081"/>
    </source>
</evidence>